<dbReference type="SUPFAM" id="SSF111126">
    <property type="entry name" value="Ligand-binding domain in the NO signalling and Golgi transport"/>
    <property type="match status" value="1"/>
</dbReference>
<reference evidence="1 2" key="1">
    <citation type="submission" date="2016-10" db="EMBL/GenBank/DDBJ databases">
        <authorList>
            <person name="de Groot N.N."/>
        </authorList>
    </citation>
    <scope>NUCLEOTIDE SEQUENCE [LARGE SCALE GENOMIC DNA]</scope>
    <source>
        <strain evidence="1 2">DSM 21771</strain>
    </source>
</reference>
<dbReference type="AlphaFoldDB" id="A0A1G8LU79"/>
<name>A0A1G8LU79_9BACI</name>
<dbReference type="InterPro" id="IPR024096">
    <property type="entry name" value="NO_sig/Golgi_transp_ligand-bd"/>
</dbReference>
<sequence length="136" mass="15804">MSQTDRKYSDYGYELLRETLLPELLNDEHDDIMYWGGKLLARKKSLTDIEEIPAFFERAGWGALQMQKAGKRQYVYTLQLKNGEKKPHFSRHLEAGFLAGQFELLYETTAETLLEKKRGEMRLHVHLDSIPSAAIK</sequence>
<organism evidence="1 2">
    <name type="scientific">Natribacillus halophilus</name>
    <dbReference type="NCBI Taxonomy" id="549003"/>
    <lineage>
        <taxon>Bacteria</taxon>
        <taxon>Bacillati</taxon>
        <taxon>Bacillota</taxon>
        <taxon>Bacilli</taxon>
        <taxon>Bacillales</taxon>
        <taxon>Bacillaceae</taxon>
        <taxon>Natribacillus</taxon>
    </lineage>
</organism>
<dbReference type="EMBL" id="FNEN01000003">
    <property type="protein sequence ID" value="SDI59205.1"/>
    <property type="molecule type" value="Genomic_DNA"/>
</dbReference>
<gene>
    <name evidence="1" type="ORF">SAMN04488123_103282</name>
</gene>
<dbReference type="InterPro" id="IPR019642">
    <property type="entry name" value="DUF2507"/>
</dbReference>
<dbReference type="Proteomes" id="UP000198853">
    <property type="component" value="Unassembled WGS sequence"/>
</dbReference>
<evidence type="ECO:0008006" key="3">
    <source>
        <dbReference type="Google" id="ProtNLM"/>
    </source>
</evidence>
<proteinExistence type="predicted"/>
<dbReference type="Pfam" id="PF10702">
    <property type="entry name" value="DUF2507"/>
    <property type="match status" value="1"/>
</dbReference>
<evidence type="ECO:0000313" key="1">
    <source>
        <dbReference type="EMBL" id="SDI59205.1"/>
    </source>
</evidence>
<keyword evidence="2" id="KW-1185">Reference proteome</keyword>
<dbReference type="RefSeq" id="WP_176764632.1">
    <property type="nucleotide sequence ID" value="NZ_FNEN01000003.1"/>
</dbReference>
<dbReference type="Gene3D" id="3.30.1380.20">
    <property type="entry name" value="Trafficking protein particle complex subunit 3"/>
    <property type="match status" value="1"/>
</dbReference>
<accession>A0A1G8LU79</accession>
<protein>
    <recommendedName>
        <fullName evidence="3">DUF2507 domain-containing protein</fullName>
    </recommendedName>
</protein>
<evidence type="ECO:0000313" key="2">
    <source>
        <dbReference type="Proteomes" id="UP000198853"/>
    </source>
</evidence>